<dbReference type="OrthoDB" id="9446342at2759"/>
<keyword evidence="4" id="KW-1185">Reference proteome</keyword>
<feature type="domain" description="RAE1/2" evidence="2">
    <location>
        <begin position="156"/>
        <end position="279"/>
    </location>
</feature>
<proteinExistence type="predicted"/>
<feature type="compositionally biased region" description="Polar residues" evidence="1">
    <location>
        <begin position="336"/>
        <end position="351"/>
    </location>
</feature>
<dbReference type="PANTHER" id="PTHR11787">
    <property type="entry name" value="RAB GDP-DISSOCIATION INHIBITOR"/>
    <property type="match status" value="1"/>
</dbReference>
<dbReference type="Proteomes" id="UP000789739">
    <property type="component" value="Unassembled WGS sequence"/>
</dbReference>
<dbReference type="InterPro" id="IPR054420">
    <property type="entry name" value="RAE1_2_domI_C"/>
</dbReference>
<dbReference type="GO" id="GO:0005092">
    <property type="term" value="F:GDP-dissociation inhibitor activity"/>
    <property type="evidence" value="ECO:0007669"/>
    <property type="project" value="InterPro"/>
</dbReference>
<dbReference type="EMBL" id="CAJVPI010001923">
    <property type="protein sequence ID" value="CAG8630798.1"/>
    <property type="molecule type" value="Genomic_DNA"/>
</dbReference>
<reference evidence="3" key="1">
    <citation type="submission" date="2021-06" db="EMBL/GenBank/DDBJ databases">
        <authorList>
            <person name="Kallberg Y."/>
            <person name="Tangrot J."/>
            <person name="Rosling A."/>
        </authorList>
    </citation>
    <scope>NUCLEOTIDE SEQUENCE</scope>
    <source>
        <strain evidence="3">BR232B</strain>
    </source>
</reference>
<feature type="region of interest" description="Disordered" evidence="1">
    <location>
        <begin position="309"/>
        <end position="351"/>
    </location>
</feature>
<dbReference type="AlphaFoldDB" id="A0A9N9GWR6"/>
<evidence type="ECO:0000313" key="3">
    <source>
        <dbReference type="EMBL" id="CAG8630798.1"/>
    </source>
</evidence>
<dbReference type="GO" id="GO:0005829">
    <property type="term" value="C:cytosol"/>
    <property type="evidence" value="ECO:0007669"/>
    <property type="project" value="TreeGrafter"/>
</dbReference>
<evidence type="ECO:0000313" key="4">
    <source>
        <dbReference type="Proteomes" id="UP000789739"/>
    </source>
</evidence>
<evidence type="ECO:0000256" key="1">
    <source>
        <dbReference type="SAM" id="MobiDB-lite"/>
    </source>
</evidence>
<protein>
    <submittedName>
        <fullName evidence="3">4716_t:CDS:1</fullName>
    </submittedName>
</protein>
<accession>A0A9N9GWR6</accession>
<dbReference type="InterPro" id="IPR018203">
    <property type="entry name" value="GDP_dissociation_inhibitor"/>
</dbReference>
<gene>
    <name evidence="3" type="ORF">PBRASI_LOCUS9240</name>
</gene>
<organism evidence="3 4">
    <name type="scientific">Paraglomus brasilianum</name>
    <dbReference type="NCBI Taxonomy" id="144538"/>
    <lineage>
        <taxon>Eukaryota</taxon>
        <taxon>Fungi</taxon>
        <taxon>Fungi incertae sedis</taxon>
        <taxon>Mucoromycota</taxon>
        <taxon>Glomeromycotina</taxon>
        <taxon>Glomeromycetes</taxon>
        <taxon>Paraglomerales</taxon>
        <taxon>Paraglomeraceae</taxon>
        <taxon>Paraglomus</taxon>
    </lineage>
</organism>
<name>A0A9N9GWR6_9GLOM</name>
<evidence type="ECO:0000259" key="2">
    <source>
        <dbReference type="Pfam" id="PF22603"/>
    </source>
</evidence>
<dbReference type="SUPFAM" id="SSF54373">
    <property type="entry name" value="FAD-linked reductases, C-terminal domain"/>
    <property type="match status" value="1"/>
</dbReference>
<dbReference type="GO" id="GO:0005968">
    <property type="term" value="C:Rab-protein geranylgeranyltransferase complex"/>
    <property type="evidence" value="ECO:0007669"/>
    <property type="project" value="TreeGrafter"/>
</dbReference>
<dbReference type="PANTHER" id="PTHR11787:SF4">
    <property type="entry name" value="CHM, RAB ESCORT PROTEIN 1"/>
    <property type="match status" value="1"/>
</dbReference>
<dbReference type="Pfam" id="PF22603">
    <property type="entry name" value="RAE1_2_domI_C"/>
    <property type="match status" value="1"/>
</dbReference>
<dbReference type="GO" id="GO:0016192">
    <property type="term" value="P:vesicle-mediated transport"/>
    <property type="evidence" value="ECO:0007669"/>
    <property type="project" value="TreeGrafter"/>
</dbReference>
<dbReference type="GO" id="GO:0005634">
    <property type="term" value="C:nucleus"/>
    <property type="evidence" value="ECO:0007669"/>
    <property type="project" value="TreeGrafter"/>
</dbReference>
<dbReference type="Gene3D" id="3.30.519.10">
    <property type="entry name" value="Guanine Nucleotide Dissociation Inhibitor, domain 2"/>
    <property type="match status" value="1"/>
</dbReference>
<sequence length="351" mass="39613">MTGYEEKSFSVFLSEKFNFTQDIIDVVLYAVASSRSEDVSAKEGMSRTSKFVRSAVKSLQQSDQQRAYHGEFAFLVNKYGGTSVLVEQFSYSGFARYGGININDRRVHNIVIDEEKKQYVGLVHGKNQYQSSDVLITSMDYVPIQFSGTEFAWEQMSRAIVIIDGHIHQEDSPATVTIYPPNIIENKYPITLLQYSPILAVCPQNRRVLYLFTKSDKSSAKDDLMQAIKTVANIPEDGDSDSKKPNVLFTLFYCQKARKITDDFTSSIPQNMYVLNDPDVTIDLDASTKEAKDVFEKICDKFYPNTEYLPTPNEEIIEDDLDDVKAEENDGEEESGQQPSNTTDSGQATID</sequence>
<dbReference type="GO" id="GO:0007264">
    <property type="term" value="P:small GTPase-mediated signal transduction"/>
    <property type="evidence" value="ECO:0007669"/>
    <property type="project" value="InterPro"/>
</dbReference>
<dbReference type="Gene3D" id="1.10.405.10">
    <property type="entry name" value="Guanine Nucleotide Dissociation Inhibitor, domain 1"/>
    <property type="match status" value="1"/>
</dbReference>
<comment type="caution">
    <text evidence="3">The sequence shown here is derived from an EMBL/GenBank/DDBJ whole genome shotgun (WGS) entry which is preliminary data.</text>
</comment>